<dbReference type="Proteomes" id="UP000554235">
    <property type="component" value="Unassembled WGS sequence"/>
</dbReference>
<reference evidence="2 3" key="1">
    <citation type="submission" date="2020-01" db="EMBL/GenBank/DDBJ databases">
        <title>Identification and distribution of gene clusters putatively required for synthesis of sphingolipid metabolism inhibitors in phylogenetically diverse species of the filamentous fungus Fusarium.</title>
        <authorList>
            <person name="Kim H.-S."/>
            <person name="Busman M."/>
            <person name="Brown D.W."/>
            <person name="Divon H."/>
            <person name="Uhlig S."/>
            <person name="Proctor R.H."/>
        </authorList>
    </citation>
    <scope>NUCLEOTIDE SEQUENCE [LARGE SCALE GENOMIC DNA]</scope>
    <source>
        <strain evidence="2 3">NRRL 20459</strain>
    </source>
</reference>
<name>A0A8H4LKJ3_9HYPO</name>
<proteinExistence type="predicted"/>
<protein>
    <submittedName>
        <fullName evidence="2">Uncharacterized protein</fullName>
    </submittedName>
</protein>
<organism evidence="2 3">
    <name type="scientific">Fusarium albosuccineum</name>
    <dbReference type="NCBI Taxonomy" id="1237068"/>
    <lineage>
        <taxon>Eukaryota</taxon>
        <taxon>Fungi</taxon>
        <taxon>Dikarya</taxon>
        <taxon>Ascomycota</taxon>
        <taxon>Pezizomycotina</taxon>
        <taxon>Sordariomycetes</taxon>
        <taxon>Hypocreomycetidae</taxon>
        <taxon>Hypocreales</taxon>
        <taxon>Nectriaceae</taxon>
        <taxon>Fusarium</taxon>
        <taxon>Fusarium decemcellulare species complex</taxon>
    </lineage>
</organism>
<comment type="caution">
    <text evidence="2">The sequence shown here is derived from an EMBL/GenBank/DDBJ whole genome shotgun (WGS) entry which is preliminary data.</text>
</comment>
<feature type="region of interest" description="Disordered" evidence="1">
    <location>
        <begin position="76"/>
        <end position="100"/>
    </location>
</feature>
<evidence type="ECO:0000256" key="1">
    <source>
        <dbReference type="SAM" id="MobiDB-lite"/>
    </source>
</evidence>
<dbReference type="EMBL" id="JAADYS010000255">
    <property type="protein sequence ID" value="KAF4471067.1"/>
    <property type="molecule type" value="Genomic_DNA"/>
</dbReference>
<evidence type="ECO:0000313" key="3">
    <source>
        <dbReference type="Proteomes" id="UP000554235"/>
    </source>
</evidence>
<keyword evidence="3" id="KW-1185">Reference proteome</keyword>
<accession>A0A8H4LKJ3</accession>
<evidence type="ECO:0000313" key="2">
    <source>
        <dbReference type="EMBL" id="KAF4471067.1"/>
    </source>
</evidence>
<dbReference type="AlphaFoldDB" id="A0A8H4LKJ3"/>
<feature type="compositionally biased region" description="Polar residues" evidence="1">
    <location>
        <begin position="78"/>
        <end position="91"/>
    </location>
</feature>
<gene>
    <name evidence="2" type="ORF">FALBO_2025</name>
</gene>
<sequence>MESSRQQKRTSAFLRNRFQSRGIAIVFPRPSPDSQAASAGAMCERCTWDLMPHKDDIRHVATLGTVKGRTSIRRAVKSSDNVVQPDRSSMPTGGVDIDQGSAISDLITHTFDPG</sequence>